<dbReference type="Gene3D" id="3.40.462.20">
    <property type="match status" value="1"/>
</dbReference>
<dbReference type="PANTHER" id="PTHR42973">
    <property type="entry name" value="BINDING OXIDOREDUCTASE, PUTATIVE (AFU_ORTHOLOGUE AFUA_1G17690)-RELATED"/>
    <property type="match status" value="1"/>
</dbReference>
<dbReference type="Proteomes" id="UP000005238">
    <property type="component" value="Unassembled WGS sequence"/>
</dbReference>
<name>H3GTM1_PHYRM</name>
<sequence>MSTISVASRAILALCSLIAAQSGFAAAADNADLGACLSSAGIENSMPSTSTWAVDTEAWNARVSPVPSAVAFPKTEEEVSAALKCAAQAKVKVTTLGGNRSFSSMGFGRNDGALIMNLKNMKVLKYDESTQLLTYGGPVMISEAASLMWNDHKRTLPHGRCPDVGMSGIASSGFATLSRHSGTVLDNIVGVRVALANGSIVDADANQNEDLYWGVRGAASSMGVVLQFKMKTLEPPSPQVTNYTITFNSTYKPTQQDNVDALLGTQKWAMSADNDNRLSIRFFYKTNTYMSGFFYGSSDEATTVLGSLMKNLPPAMVLKRNESDFWASEEITTPGISTKGNSPRMYFYITSMTVRNDVPLDNSTAWELYSNTAYAPKLPDSTASGFIDMWGGDFTKTISSNTSAWKHDDNLMLVRHDLRSKAYNISFADSSITTLRGNFYKFVDAYKAAGGTPGALITYRDERWTIDETAEYLYGGGNFERLQKIKTEYDPNEMFNTDPQAIPALKA</sequence>
<dbReference type="AlphaFoldDB" id="H3GTM1"/>
<comment type="cofactor">
    <cofactor evidence="1">
        <name>FAD</name>
        <dbReference type="ChEBI" id="CHEBI:57692"/>
    </cofactor>
</comment>
<dbReference type="InterPro" id="IPR012951">
    <property type="entry name" value="BBE"/>
</dbReference>
<dbReference type="PROSITE" id="PS51387">
    <property type="entry name" value="FAD_PCMH"/>
    <property type="match status" value="1"/>
</dbReference>
<proteinExistence type="inferred from homology"/>
<dbReference type="SUPFAM" id="SSF56176">
    <property type="entry name" value="FAD-binding/transporter-associated domain-like"/>
    <property type="match status" value="1"/>
</dbReference>
<organism evidence="8 9">
    <name type="scientific">Phytophthora ramorum</name>
    <name type="common">Sudden oak death agent</name>
    <dbReference type="NCBI Taxonomy" id="164328"/>
    <lineage>
        <taxon>Eukaryota</taxon>
        <taxon>Sar</taxon>
        <taxon>Stramenopiles</taxon>
        <taxon>Oomycota</taxon>
        <taxon>Peronosporomycetes</taxon>
        <taxon>Peronosporales</taxon>
        <taxon>Peronosporaceae</taxon>
        <taxon>Phytophthora</taxon>
    </lineage>
</organism>
<dbReference type="GeneID" id="94223335"/>
<accession>H3GTM1</accession>
<evidence type="ECO:0000256" key="6">
    <source>
        <dbReference type="SAM" id="SignalP"/>
    </source>
</evidence>
<dbReference type="eggNOG" id="ENOG502QVWT">
    <property type="taxonomic scope" value="Eukaryota"/>
</dbReference>
<dbReference type="PANTHER" id="PTHR42973:SF39">
    <property type="entry name" value="FAD-BINDING PCMH-TYPE DOMAIN-CONTAINING PROTEIN"/>
    <property type="match status" value="1"/>
</dbReference>
<keyword evidence="5" id="KW-0560">Oxidoreductase</keyword>
<reference evidence="8" key="2">
    <citation type="submission" date="2015-06" db="UniProtKB">
        <authorList>
            <consortium name="EnsemblProtists"/>
        </authorList>
    </citation>
    <scope>IDENTIFICATION</scope>
    <source>
        <strain evidence="8">Pr102</strain>
    </source>
</reference>
<evidence type="ECO:0000256" key="4">
    <source>
        <dbReference type="ARBA" id="ARBA00022827"/>
    </source>
</evidence>
<feature type="chain" id="PRO_5003586858" description="FAD-binding PCMH-type domain-containing protein" evidence="6">
    <location>
        <begin position="28"/>
        <end position="507"/>
    </location>
</feature>
<reference evidence="9" key="1">
    <citation type="journal article" date="2006" name="Science">
        <title>Phytophthora genome sequences uncover evolutionary origins and mechanisms of pathogenesis.</title>
        <authorList>
            <person name="Tyler B.M."/>
            <person name="Tripathy S."/>
            <person name="Zhang X."/>
            <person name="Dehal P."/>
            <person name="Jiang R.H."/>
            <person name="Aerts A."/>
            <person name="Arredondo F.D."/>
            <person name="Baxter L."/>
            <person name="Bensasson D."/>
            <person name="Beynon J.L."/>
            <person name="Chapman J."/>
            <person name="Damasceno C.M."/>
            <person name="Dorrance A.E."/>
            <person name="Dou D."/>
            <person name="Dickerman A.W."/>
            <person name="Dubchak I.L."/>
            <person name="Garbelotto M."/>
            <person name="Gijzen M."/>
            <person name="Gordon S.G."/>
            <person name="Govers F."/>
            <person name="Grunwald N.J."/>
            <person name="Huang W."/>
            <person name="Ivors K.L."/>
            <person name="Jones R.W."/>
            <person name="Kamoun S."/>
            <person name="Krampis K."/>
            <person name="Lamour K.H."/>
            <person name="Lee M.K."/>
            <person name="McDonald W.H."/>
            <person name="Medina M."/>
            <person name="Meijer H.J."/>
            <person name="Nordberg E.K."/>
            <person name="Maclean D.J."/>
            <person name="Ospina-Giraldo M.D."/>
            <person name="Morris P.F."/>
            <person name="Phuntumart V."/>
            <person name="Putnam N.H."/>
            <person name="Rash S."/>
            <person name="Rose J.K."/>
            <person name="Sakihama Y."/>
            <person name="Salamov A.A."/>
            <person name="Savidor A."/>
            <person name="Scheuring C.F."/>
            <person name="Smith B.M."/>
            <person name="Sobral B.W."/>
            <person name="Terry A."/>
            <person name="Torto-Alalibo T.A."/>
            <person name="Win J."/>
            <person name="Xu Z."/>
            <person name="Zhang H."/>
            <person name="Grigoriev I.V."/>
            <person name="Rokhsar D.S."/>
            <person name="Boore J.L."/>
        </authorList>
    </citation>
    <scope>NUCLEOTIDE SEQUENCE [LARGE SCALE GENOMIC DNA]</scope>
    <source>
        <strain evidence="9">Pr102</strain>
    </source>
</reference>
<comment type="similarity">
    <text evidence="2">Belongs to the oxygen-dependent FAD-linked oxidoreductase family.</text>
</comment>
<evidence type="ECO:0000256" key="1">
    <source>
        <dbReference type="ARBA" id="ARBA00001974"/>
    </source>
</evidence>
<dbReference type="OMA" id="RWTIDET"/>
<dbReference type="Pfam" id="PF01565">
    <property type="entry name" value="FAD_binding_4"/>
    <property type="match status" value="1"/>
</dbReference>
<dbReference type="VEuPathDB" id="FungiDB:KRP22_7386"/>
<keyword evidence="9" id="KW-1185">Reference proteome</keyword>
<dbReference type="InterPro" id="IPR016166">
    <property type="entry name" value="FAD-bd_PCMH"/>
</dbReference>
<dbReference type="EnsemblProtists" id="Phyra80501">
    <property type="protein sequence ID" value="Phyra80501"/>
    <property type="gene ID" value="Phyra80501"/>
</dbReference>
<dbReference type="VEuPathDB" id="FungiDB:KRP23_2748"/>
<keyword evidence="3" id="KW-0285">Flavoprotein</keyword>
<evidence type="ECO:0000256" key="5">
    <source>
        <dbReference type="ARBA" id="ARBA00023002"/>
    </source>
</evidence>
<evidence type="ECO:0000313" key="9">
    <source>
        <dbReference type="Proteomes" id="UP000005238"/>
    </source>
</evidence>
<dbReference type="InParanoid" id="H3GTM1"/>
<evidence type="ECO:0000259" key="7">
    <source>
        <dbReference type="PROSITE" id="PS51387"/>
    </source>
</evidence>
<evidence type="ECO:0000256" key="3">
    <source>
        <dbReference type="ARBA" id="ARBA00022630"/>
    </source>
</evidence>
<dbReference type="STRING" id="164328.H3GTM1"/>
<dbReference type="InterPro" id="IPR036318">
    <property type="entry name" value="FAD-bd_PCMH-like_sf"/>
</dbReference>
<dbReference type="InterPro" id="IPR016169">
    <property type="entry name" value="FAD-bd_PCMH_sub2"/>
</dbReference>
<dbReference type="InterPro" id="IPR050416">
    <property type="entry name" value="FAD-linked_Oxidoreductase"/>
</dbReference>
<dbReference type="RefSeq" id="XP_067750101.1">
    <property type="nucleotide sequence ID" value="XM_067887520.1"/>
</dbReference>
<keyword evidence="6" id="KW-0732">Signal</keyword>
<feature type="signal peptide" evidence="6">
    <location>
        <begin position="1"/>
        <end position="27"/>
    </location>
</feature>
<dbReference type="OrthoDB" id="407275at2759"/>
<feature type="domain" description="FAD-binding PCMH-type" evidence="7">
    <location>
        <begin position="63"/>
        <end position="235"/>
    </location>
</feature>
<dbReference type="Gene3D" id="3.30.465.10">
    <property type="match status" value="1"/>
</dbReference>
<dbReference type="EMBL" id="DS566047">
    <property type="status" value="NOT_ANNOTATED_CDS"/>
    <property type="molecule type" value="Genomic_DNA"/>
</dbReference>
<evidence type="ECO:0000313" key="8">
    <source>
        <dbReference type="EnsemblProtists" id="Phyra80501"/>
    </source>
</evidence>
<dbReference type="GO" id="GO:0016491">
    <property type="term" value="F:oxidoreductase activity"/>
    <property type="evidence" value="ECO:0007669"/>
    <property type="project" value="UniProtKB-KW"/>
</dbReference>
<evidence type="ECO:0000256" key="2">
    <source>
        <dbReference type="ARBA" id="ARBA00005466"/>
    </source>
</evidence>
<protein>
    <recommendedName>
        <fullName evidence="7">FAD-binding PCMH-type domain-containing protein</fullName>
    </recommendedName>
</protein>
<dbReference type="Pfam" id="PF08031">
    <property type="entry name" value="BBE"/>
    <property type="match status" value="1"/>
</dbReference>
<keyword evidence="4" id="KW-0274">FAD</keyword>
<dbReference type="HOGENOM" id="CLU_018354_10_1_1"/>
<dbReference type="GO" id="GO:0071949">
    <property type="term" value="F:FAD binding"/>
    <property type="evidence" value="ECO:0007669"/>
    <property type="project" value="InterPro"/>
</dbReference>
<dbReference type="InterPro" id="IPR006094">
    <property type="entry name" value="Oxid_FAD_bind_N"/>
</dbReference>
<dbReference type="GO" id="GO:0005576">
    <property type="term" value="C:extracellular region"/>
    <property type="evidence" value="ECO:0000318"/>
    <property type="project" value="GO_Central"/>
</dbReference>